<evidence type="ECO:0000313" key="2">
    <source>
        <dbReference type="Proteomes" id="UP000017119"/>
    </source>
</evidence>
<dbReference type="RefSeq" id="WP_022769938.1">
    <property type="nucleotide sequence ID" value="NC_022575.1"/>
</dbReference>
<protein>
    <submittedName>
        <fullName evidence="1">Uncharacterized protein</fullName>
    </submittedName>
</protein>
<dbReference type="AlphaFoldDB" id="U5NCH8"/>
<gene>
    <name evidence="1" type="ORF">PRV_01970</name>
</gene>
<proteinExistence type="predicted"/>
<name>U5NCH8_9MOLU</name>
<dbReference type="STRING" id="1403316.PRV_01970"/>
<evidence type="ECO:0000313" key="1">
    <source>
        <dbReference type="EMBL" id="AGX89132.1"/>
    </source>
</evidence>
<dbReference type="EMBL" id="CP006771">
    <property type="protein sequence ID" value="AGX89132.1"/>
    <property type="molecule type" value="Genomic_DNA"/>
</dbReference>
<accession>U5NCH8</accession>
<dbReference type="KEGG" id="mpv:PRV_01970"/>
<dbReference type="PATRIC" id="fig|1403316.3.peg.362"/>
<sequence>MKIWSLLFIPAIGIGSFSGSMGRKNITIQVNDEKIDINPTKFEHFIGDFKKMVGVNFDEFKDSPSKKINIVLPCWNGNLLEDYYEKAKTAGQGKFQQHLNNFRKAWELIEQKVRDILNKTYGCLDASELKMRIGVINLETMKETENSGMIRGEMKKIVSGGTEQIPHKTTFAFNWIRNIGKTAQSKTGEIIQLYDADIGGQVTVKELCKMVYSILNEAAKLTLKKYKWEKKISSNRSQDTFSAIPSNGMRTEEKIKQFNTGGTNQAFELSQWCFRNIDQCTQNNWDNDKLFEFFSSCYRNKTNGGESLLLEFVEQVKKIIKGDDKNSDSKECSLWNQGITCSEGGWIWKK</sequence>
<dbReference type="HOGENOM" id="CLU_833724_0_0_14"/>
<organism evidence="1 2">
    <name type="scientific">Mycoplasma parvum str. Indiana</name>
    <dbReference type="NCBI Taxonomy" id="1403316"/>
    <lineage>
        <taxon>Bacteria</taxon>
        <taxon>Bacillati</taxon>
        <taxon>Mycoplasmatota</taxon>
        <taxon>Mollicutes</taxon>
        <taxon>Mycoplasmataceae</taxon>
        <taxon>Mycoplasma</taxon>
    </lineage>
</organism>
<dbReference type="Proteomes" id="UP000017119">
    <property type="component" value="Chromosome"/>
</dbReference>
<reference evidence="1 2" key="1">
    <citation type="journal article" date="2013" name="Genome Announc.">
        <title>Genome Sequence of Mycoplasma parvum (Formerly Eperythrozoon parvum), a Diminutive Hemoplasma of the Pig.</title>
        <authorList>
            <person name="do Nascimento N.C."/>
            <person name="Dos Santos A.P."/>
            <person name="Chu Y."/>
            <person name="Guimaraes A.M."/>
            <person name="Pagliaro A."/>
            <person name="Messick J.B."/>
        </authorList>
    </citation>
    <scope>NUCLEOTIDE SEQUENCE [LARGE SCALE GENOMIC DNA]</scope>
    <source>
        <strain evidence="1 2">Indiana</strain>
    </source>
</reference>
<keyword evidence="2" id="KW-1185">Reference proteome</keyword>